<protein>
    <submittedName>
        <fullName evidence="5">Radical SAM protein</fullName>
    </submittedName>
</protein>
<gene>
    <name evidence="5" type="ORF">KHX13_04815</name>
</gene>
<dbReference type="Proteomes" id="UP000754226">
    <property type="component" value="Unassembled WGS sequence"/>
</dbReference>
<proteinExistence type="predicted"/>
<evidence type="ECO:0000313" key="5">
    <source>
        <dbReference type="EMBL" id="MBS5519638.1"/>
    </source>
</evidence>
<dbReference type="Gene3D" id="3.20.20.70">
    <property type="entry name" value="Aldolase class I"/>
    <property type="match status" value="1"/>
</dbReference>
<dbReference type="InterPro" id="IPR007197">
    <property type="entry name" value="rSAM"/>
</dbReference>
<dbReference type="SUPFAM" id="SSF102114">
    <property type="entry name" value="Radical SAM enzymes"/>
    <property type="match status" value="1"/>
</dbReference>
<keyword evidence="2" id="KW-0479">Metal-binding</keyword>
<evidence type="ECO:0000256" key="4">
    <source>
        <dbReference type="ARBA" id="ARBA00023014"/>
    </source>
</evidence>
<dbReference type="SFLD" id="SFLDS00029">
    <property type="entry name" value="Radical_SAM"/>
    <property type="match status" value="1"/>
</dbReference>
<dbReference type="GO" id="GO:0046872">
    <property type="term" value="F:metal ion binding"/>
    <property type="evidence" value="ECO:0007669"/>
    <property type="project" value="UniProtKB-KW"/>
</dbReference>
<sequence>MSILDIKLPVMSKGITLGEIPNKVALFFELGNCNAGCEGCHSKHLWLDCKEPMSLKEILELTKEYKNEGAEAVLLMGGTTNGIPIDDLVATIYHLSNILPVGLYSGSDDMHLHLELVNRTFLKWLKIGSYQKDKGGLDSKDTNQRFFEFDEGGSVIDRTKDFQR</sequence>
<dbReference type="AlphaFoldDB" id="A0A943I5C4"/>
<evidence type="ECO:0000256" key="2">
    <source>
        <dbReference type="ARBA" id="ARBA00022723"/>
    </source>
</evidence>
<comment type="caution">
    <text evidence="5">The sequence shown here is derived from an EMBL/GenBank/DDBJ whole genome shotgun (WGS) entry which is preliminary data.</text>
</comment>
<dbReference type="GO" id="GO:0003824">
    <property type="term" value="F:catalytic activity"/>
    <property type="evidence" value="ECO:0007669"/>
    <property type="project" value="InterPro"/>
</dbReference>
<keyword evidence="3" id="KW-0408">Iron</keyword>
<keyword evidence="1" id="KW-0949">S-adenosyl-L-methionine</keyword>
<evidence type="ECO:0000313" key="6">
    <source>
        <dbReference type="Proteomes" id="UP000754226"/>
    </source>
</evidence>
<keyword evidence="4" id="KW-0411">Iron-sulfur</keyword>
<dbReference type="InterPro" id="IPR013785">
    <property type="entry name" value="Aldolase_TIM"/>
</dbReference>
<accession>A0A943I5C4</accession>
<dbReference type="GO" id="GO:0051536">
    <property type="term" value="F:iron-sulfur cluster binding"/>
    <property type="evidence" value="ECO:0007669"/>
    <property type="project" value="UniProtKB-KW"/>
</dbReference>
<name>A0A943I5C4_9FIRM</name>
<evidence type="ECO:0000256" key="1">
    <source>
        <dbReference type="ARBA" id="ARBA00022691"/>
    </source>
</evidence>
<evidence type="ECO:0000256" key="3">
    <source>
        <dbReference type="ARBA" id="ARBA00023004"/>
    </source>
</evidence>
<dbReference type="InterPro" id="IPR058240">
    <property type="entry name" value="rSAM_sf"/>
</dbReference>
<dbReference type="EMBL" id="JAGZCZ010000005">
    <property type="protein sequence ID" value="MBS5519638.1"/>
    <property type="molecule type" value="Genomic_DNA"/>
</dbReference>
<reference evidence="5" key="1">
    <citation type="submission" date="2021-02" db="EMBL/GenBank/DDBJ databases">
        <title>Infant gut strain persistence is associated with maternal origin, phylogeny, and functional potential including surface adhesion and iron acquisition.</title>
        <authorList>
            <person name="Lou Y.C."/>
        </authorList>
    </citation>
    <scope>NUCLEOTIDE SEQUENCE</scope>
    <source>
        <strain evidence="5">L3_106_000M1_dasL3_106_000M1_concoct_15</strain>
    </source>
</reference>
<organism evidence="5 6">
    <name type="scientific">Acidaminococcus intestini</name>
    <dbReference type="NCBI Taxonomy" id="187327"/>
    <lineage>
        <taxon>Bacteria</taxon>
        <taxon>Bacillati</taxon>
        <taxon>Bacillota</taxon>
        <taxon>Negativicutes</taxon>
        <taxon>Acidaminococcales</taxon>
        <taxon>Acidaminococcaceae</taxon>
        <taxon>Acidaminococcus</taxon>
    </lineage>
</organism>